<dbReference type="InterPro" id="IPR013320">
    <property type="entry name" value="ConA-like_dom_sf"/>
</dbReference>
<protein>
    <submittedName>
        <fullName evidence="4">Family 16 glycosylhydrolase</fullName>
    </submittedName>
</protein>
<dbReference type="PROSITE" id="PS51318">
    <property type="entry name" value="TAT"/>
    <property type="match status" value="1"/>
</dbReference>
<dbReference type="SUPFAM" id="SSF49899">
    <property type="entry name" value="Concanavalin A-like lectins/glucanases"/>
    <property type="match status" value="1"/>
</dbReference>
<evidence type="ECO:0000259" key="3">
    <source>
        <dbReference type="PROSITE" id="PS51762"/>
    </source>
</evidence>
<comment type="caution">
    <text evidence="4">The sequence shown here is derived from an EMBL/GenBank/DDBJ whole genome shotgun (WGS) entry which is preliminary data.</text>
</comment>
<dbReference type="AlphaFoldDB" id="A0ABD5WBA5"/>
<dbReference type="Pfam" id="PF00722">
    <property type="entry name" value="Glyco_hydro_16"/>
    <property type="match status" value="1"/>
</dbReference>
<feature type="region of interest" description="Disordered" evidence="2">
    <location>
        <begin position="169"/>
        <end position="188"/>
    </location>
</feature>
<dbReference type="CDD" id="cd08023">
    <property type="entry name" value="GH16_laminarinase_like"/>
    <property type="match status" value="1"/>
</dbReference>
<dbReference type="Proteomes" id="UP001596461">
    <property type="component" value="Unassembled WGS sequence"/>
</dbReference>
<evidence type="ECO:0000256" key="1">
    <source>
        <dbReference type="ARBA" id="ARBA00006865"/>
    </source>
</evidence>
<feature type="region of interest" description="Disordered" evidence="2">
    <location>
        <begin position="23"/>
        <end position="45"/>
    </location>
</feature>
<evidence type="ECO:0000313" key="5">
    <source>
        <dbReference type="Proteomes" id="UP001596461"/>
    </source>
</evidence>
<name>A0ABD5WBA5_9EURY</name>
<evidence type="ECO:0000313" key="4">
    <source>
        <dbReference type="EMBL" id="MFC7070537.1"/>
    </source>
</evidence>
<dbReference type="GeneID" id="81124331"/>
<organism evidence="4 5">
    <name type="scientific">Halobaculum lipolyticum</name>
    <dbReference type="NCBI Taxonomy" id="3032001"/>
    <lineage>
        <taxon>Archaea</taxon>
        <taxon>Methanobacteriati</taxon>
        <taxon>Methanobacteriota</taxon>
        <taxon>Stenosarchaea group</taxon>
        <taxon>Halobacteria</taxon>
        <taxon>Halobacteriales</taxon>
        <taxon>Haloferacaceae</taxon>
        <taxon>Halobaculum</taxon>
    </lineage>
</organism>
<accession>A0ABD5WBA5</accession>
<gene>
    <name evidence="4" type="ORF">ACFQL9_12865</name>
</gene>
<comment type="similarity">
    <text evidence="1">Belongs to the glycosyl hydrolase 16 family.</text>
</comment>
<dbReference type="PROSITE" id="PS51762">
    <property type="entry name" value="GH16_2"/>
    <property type="match status" value="1"/>
</dbReference>
<dbReference type="RefSeq" id="WP_284032477.1">
    <property type="nucleotide sequence ID" value="NZ_CP126154.1"/>
</dbReference>
<dbReference type="Gene3D" id="2.60.120.200">
    <property type="match status" value="1"/>
</dbReference>
<reference evidence="4 5" key="1">
    <citation type="journal article" date="2019" name="Int. J. Syst. Evol. Microbiol.">
        <title>The Global Catalogue of Microorganisms (GCM) 10K type strain sequencing project: providing services to taxonomists for standard genome sequencing and annotation.</title>
        <authorList>
            <consortium name="The Broad Institute Genomics Platform"/>
            <consortium name="The Broad Institute Genome Sequencing Center for Infectious Disease"/>
            <person name="Wu L."/>
            <person name="Ma J."/>
        </authorList>
    </citation>
    <scope>NUCLEOTIDE SEQUENCE [LARGE SCALE GENOMIC DNA]</scope>
    <source>
        <strain evidence="4 5">DT31</strain>
    </source>
</reference>
<dbReference type="PANTHER" id="PTHR10963:SF55">
    <property type="entry name" value="GLYCOSIDE HYDROLASE FAMILY 16 PROTEIN"/>
    <property type="match status" value="1"/>
</dbReference>
<sequence length="382" mass="42504">MDRRRFLRRSGIAVGTLGALATVSGTDRASAQSDPAPGGPPDGDEWAVSFEDTFDAGSLDTETWEIGWGWGRGTTTSNTQIVPENVRVSDGRLRFVGTHDGPEVRSGAVNTQDTVTFGPGSYLEARIRFADRMGFHNAFWSKPNDETWPPEIDVVEQWHSDRTVEPARHSHHHLHYSSSTEPGDDSSYEDVGVAYEPGDDVTENFHVYGVEWRTDRIVHYVDGEPVRRWTDPTVLRAMERGAPFYLMLNLNINSVGTADLDEEWGEEMVVDWVRLWEPGEQADDGHYFWVRSPGDQPAKFAFRVAGGTVELDATDTDVDYWVAEDGTVGGGTVTRASSLPGFRYDGDLVDFNYRGDVEVFIDDSRRDPEALVDESTPGPPLL</sequence>
<proteinExistence type="inferred from homology"/>
<keyword evidence="5" id="KW-1185">Reference proteome</keyword>
<dbReference type="InterPro" id="IPR006311">
    <property type="entry name" value="TAT_signal"/>
</dbReference>
<feature type="compositionally biased region" description="Polar residues" evidence="2">
    <location>
        <begin position="23"/>
        <end position="33"/>
    </location>
</feature>
<dbReference type="InterPro" id="IPR050546">
    <property type="entry name" value="Glycosyl_Hydrlase_16"/>
</dbReference>
<evidence type="ECO:0000256" key="2">
    <source>
        <dbReference type="SAM" id="MobiDB-lite"/>
    </source>
</evidence>
<dbReference type="PANTHER" id="PTHR10963">
    <property type="entry name" value="GLYCOSYL HYDROLASE-RELATED"/>
    <property type="match status" value="1"/>
</dbReference>
<dbReference type="InterPro" id="IPR000757">
    <property type="entry name" value="Beta-glucanase-like"/>
</dbReference>
<feature type="domain" description="GH16" evidence="3">
    <location>
        <begin position="29"/>
        <end position="281"/>
    </location>
</feature>
<dbReference type="EMBL" id="JBHTAH010000011">
    <property type="protein sequence ID" value="MFC7070537.1"/>
    <property type="molecule type" value="Genomic_DNA"/>
</dbReference>